<dbReference type="AlphaFoldDB" id="A0A382D1P4"/>
<protein>
    <submittedName>
        <fullName evidence="1">Uncharacterized protein</fullName>
    </submittedName>
</protein>
<feature type="non-terminal residue" evidence="1">
    <location>
        <position position="23"/>
    </location>
</feature>
<name>A0A382D1P4_9ZZZZ</name>
<organism evidence="1">
    <name type="scientific">marine metagenome</name>
    <dbReference type="NCBI Taxonomy" id="408172"/>
    <lineage>
        <taxon>unclassified sequences</taxon>
        <taxon>metagenomes</taxon>
        <taxon>ecological metagenomes</taxon>
    </lineage>
</organism>
<sequence>MGKYSTKEKLEYLKHKIEDDDTP</sequence>
<accession>A0A382D1P4</accession>
<dbReference type="EMBL" id="UINC01037062">
    <property type="protein sequence ID" value="SVB31982.1"/>
    <property type="molecule type" value="Genomic_DNA"/>
</dbReference>
<proteinExistence type="predicted"/>
<reference evidence="1" key="1">
    <citation type="submission" date="2018-05" db="EMBL/GenBank/DDBJ databases">
        <authorList>
            <person name="Lanie J.A."/>
            <person name="Ng W.-L."/>
            <person name="Kazmierczak K.M."/>
            <person name="Andrzejewski T.M."/>
            <person name="Davidsen T.M."/>
            <person name="Wayne K.J."/>
            <person name="Tettelin H."/>
            <person name="Glass J.I."/>
            <person name="Rusch D."/>
            <person name="Podicherti R."/>
            <person name="Tsui H.-C.T."/>
            <person name="Winkler M.E."/>
        </authorList>
    </citation>
    <scope>NUCLEOTIDE SEQUENCE</scope>
</reference>
<gene>
    <name evidence="1" type="ORF">METZ01_LOCUS184836</name>
</gene>
<evidence type="ECO:0000313" key="1">
    <source>
        <dbReference type="EMBL" id="SVB31982.1"/>
    </source>
</evidence>